<organism evidence="1 2">
    <name type="scientific">Clostridium aceticum</name>
    <dbReference type="NCBI Taxonomy" id="84022"/>
    <lineage>
        <taxon>Bacteria</taxon>
        <taxon>Bacillati</taxon>
        <taxon>Bacillota</taxon>
        <taxon>Clostridia</taxon>
        <taxon>Eubacteriales</taxon>
        <taxon>Clostridiaceae</taxon>
        <taxon>Clostridium</taxon>
    </lineage>
</organism>
<dbReference type="RefSeq" id="WP_044823822.1">
    <property type="nucleotide sequence ID" value="NZ_CP009687.1"/>
</dbReference>
<dbReference type="EMBL" id="CP009687">
    <property type="protein sequence ID" value="AKL95088.1"/>
    <property type="molecule type" value="Genomic_DNA"/>
</dbReference>
<name>A0A0D8IFK8_9CLOT</name>
<keyword evidence="2" id="KW-1185">Reference proteome</keyword>
<gene>
    <name evidence="1" type="ORF">CACET_c16390</name>
</gene>
<proteinExistence type="predicted"/>
<dbReference type="OrthoDB" id="1956360at2"/>
<protein>
    <submittedName>
        <fullName evidence="1">Uncharacterized protein</fullName>
    </submittedName>
</protein>
<evidence type="ECO:0000313" key="2">
    <source>
        <dbReference type="Proteomes" id="UP000035704"/>
    </source>
</evidence>
<dbReference type="InterPro" id="IPR025470">
    <property type="entry name" value="DUF4321"/>
</dbReference>
<reference evidence="1 2" key="1">
    <citation type="submission" date="2014-10" db="EMBL/GenBank/DDBJ databases">
        <title>Genome sequence of Clostridium aceticum DSM 1496.</title>
        <authorList>
            <person name="Poehlein A."/>
            <person name="Schiel-Bengelsdorf B."/>
            <person name="Gottschalk G."/>
            <person name="Duerre P."/>
            <person name="Daniel R."/>
        </authorList>
    </citation>
    <scope>NUCLEOTIDE SEQUENCE [LARGE SCALE GENOMIC DNA]</scope>
    <source>
        <strain evidence="1 2">DSM 1496</strain>
    </source>
</reference>
<dbReference type="Pfam" id="PF14209">
    <property type="entry name" value="DUF4321"/>
    <property type="match status" value="1"/>
</dbReference>
<evidence type="ECO:0000313" key="1">
    <source>
        <dbReference type="EMBL" id="AKL95088.1"/>
    </source>
</evidence>
<dbReference type="AlphaFoldDB" id="A0A0D8IFK8"/>
<dbReference type="KEGG" id="cace:CACET_c16390"/>
<dbReference type="STRING" id="84022.CACET_c16390"/>
<dbReference type="PATRIC" id="fig|84022.5.peg.3096"/>
<dbReference type="Proteomes" id="UP000035704">
    <property type="component" value="Chromosome"/>
</dbReference>
<accession>A0A0D8IFK8</accession>
<sequence length="82" mass="8788">MSKYRNPLTLILLIVTGVVLGSLIGSSLGNTLPILSYGPQPLGLNDLELDLGVIYLRLTLLMNINVASLLGLLLAVLIFNKL</sequence>